<dbReference type="HOGENOM" id="CLU_014693_0_0_6"/>
<dbReference type="InterPro" id="IPR027417">
    <property type="entry name" value="P-loop_NTPase"/>
</dbReference>
<proteinExistence type="predicted"/>
<evidence type="ECO:0000313" key="3">
    <source>
        <dbReference type="Proteomes" id="UP000032803"/>
    </source>
</evidence>
<dbReference type="OrthoDB" id="9761147at2"/>
<dbReference type="KEGG" id="lha:LHA_0898"/>
<dbReference type="EMBL" id="LN681225">
    <property type="protein sequence ID" value="CEK09973.1"/>
    <property type="molecule type" value="Genomic_DNA"/>
</dbReference>
<dbReference type="SUPFAM" id="SSF52540">
    <property type="entry name" value="P-loop containing nucleoside triphosphate hydrolases"/>
    <property type="match status" value="1"/>
</dbReference>
<name>A0A0A8UMJ7_LEGHA</name>
<dbReference type="STRING" id="449.LHA_0898"/>
<dbReference type="InterPro" id="IPR011604">
    <property type="entry name" value="PDDEXK-like_dom_sf"/>
</dbReference>
<organism evidence="2 3">
    <name type="scientific">Legionella hackeliae</name>
    <dbReference type="NCBI Taxonomy" id="449"/>
    <lineage>
        <taxon>Bacteria</taxon>
        <taxon>Pseudomonadati</taxon>
        <taxon>Pseudomonadota</taxon>
        <taxon>Gammaproteobacteria</taxon>
        <taxon>Legionellales</taxon>
        <taxon>Legionellaceae</taxon>
        <taxon>Legionella</taxon>
    </lineage>
</organism>
<keyword evidence="2" id="KW-0378">Hydrolase</keyword>
<keyword evidence="2" id="KW-0540">Nuclease</keyword>
<dbReference type="InterPro" id="IPR038726">
    <property type="entry name" value="PDDEXK_AddAB-type"/>
</dbReference>
<dbReference type="SUPFAM" id="SSF52980">
    <property type="entry name" value="Restriction endonuclease-like"/>
    <property type="match status" value="1"/>
</dbReference>
<dbReference type="NCBIfam" id="TIGR03623">
    <property type="entry name" value="probable DNA repair protein"/>
    <property type="match status" value="1"/>
</dbReference>
<evidence type="ECO:0000259" key="1">
    <source>
        <dbReference type="Pfam" id="PF12705"/>
    </source>
</evidence>
<dbReference type="Gene3D" id="3.90.320.10">
    <property type="match status" value="1"/>
</dbReference>
<keyword evidence="3" id="KW-1185">Reference proteome</keyword>
<sequence length="843" mass="96144">MTFLMNRKEQLLASMKQGAYVITPNNRLSSELLTDFAKAFPQQIHKKPHCLPYGAFLINAFQQLCHEQSQATHPLLLTPHQTRHLWHQVLSTTEATVSRGLMNAVEEAWVRCNLWLQDIHHPAFGYTHQTRQFQHWALQFTHELQHRHAITESQLAVYLTSQNANFNATQIIWACFDDFTPQQKQLQHYLAAQNAQSDYFDLEEKTANIYQYGAQNEEDEYTQLFHWIKERLAQGNTRIGVVIPDLEKKSSFLQRKLQHHLSSEEFNISLGKPLADLPMVAHALSWLSLDGQTLNIHQARLLLSSPYLASSQSELLARAYVMENSFCLRELNFSQAAFVGELTTKAPKLAKLLQSIVSYPEEASVQTWITLFHQRLKNLGFPGEATLNSANYQCYQRLLLLFDEYKQLALITPSLNRGDALAAFKQLADSTIFQPQKMATPVQILGLLEASGCAFDSLWVTGLTDQCLPQSVKLSAFIPLSLQRDGLMPHADPARELYLAEKTISRLKNASSFSVFSYPRLVEDKPNMVSPLVSDLTDYQPIRLDVVSLTSALETVVEEYSLPFIGPEKISGGTAILANQAKCPFRAFAAHRLHVRNGLETSDGPDAKERGQLIHKVLELLWATLKSQKNLLQLEENALNQYIESAINTALEPIIQQRKYSFSPIIQEVELERLKQLVQASLDWERQRPAFEIEALEQEFKINLADMTFRVRVDRLDITENGQKWVIDYKTSLPQSLPWNEERPKEPQLLLYALLDDAINTLLFTQLKAGHLTPKGLSEEDLTTPGISSLKKGQTWTELRQYWHDQLNELAHEFIQGHCKPQPSSPSICQQCDYQNLCRFKVS</sequence>
<dbReference type="AlphaFoldDB" id="A0A0A8UMJ7"/>
<dbReference type="Proteomes" id="UP000032803">
    <property type="component" value="Chromosome I"/>
</dbReference>
<dbReference type="InterPro" id="IPR019925">
    <property type="entry name" value="DNA_repair_protein_predicted"/>
</dbReference>
<dbReference type="Pfam" id="PF12705">
    <property type="entry name" value="PDDEXK_1"/>
    <property type="match status" value="1"/>
</dbReference>
<dbReference type="InterPro" id="IPR011335">
    <property type="entry name" value="Restrct_endonuc-II-like"/>
</dbReference>
<feature type="domain" description="PD-(D/E)XK endonuclease-like" evidence="1">
    <location>
        <begin position="581"/>
        <end position="839"/>
    </location>
</feature>
<gene>
    <name evidence="2" type="ORF">LHA_0898</name>
</gene>
<accession>A0A0A8UMJ7</accession>
<protein>
    <submittedName>
        <fullName evidence="2">Endonuclease</fullName>
    </submittedName>
</protein>
<evidence type="ECO:0000313" key="2">
    <source>
        <dbReference type="EMBL" id="CEK09973.1"/>
    </source>
</evidence>
<reference evidence="3" key="1">
    <citation type="submission" date="2014-09" db="EMBL/GenBank/DDBJ databases">
        <authorList>
            <person name="Gomez-Valero L."/>
        </authorList>
    </citation>
    <scope>NUCLEOTIDE SEQUENCE [LARGE SCALE GENOMIC DNA]</scope>
    <source>
        <strain evidence="3">ATCC35250</strain>
    </source>
</reference>
<dbReference type="GO" id="GO:0004519">
    <property type="term" value="F:endonuclease activity"/>
    <property type="evidence" value="ECO:0007669"/>
    <property type="project" value="UniProtKB-KW"/>
</dbReference>
<keyword evidence="2" id="KW-0255">Endonuclease</keyword>